<gene>
    <name evidence="1" type="ORF">NCTC10338_03817</name>
</gene>
<proteinExistence type="predicted"/>
<evidence type="ECO:0000313" key="2">
    <source>
        <dbReference type="Proteomes" id="UP000255295"/>
    </source>
</evidence>
<evidence type="ECO:0000313" key="1">
    <source>
        <dbReference type="EMBL" id="SUV18640.1"/>
    </source>
</evidence>
<name>A0AAJ4ZXS6_LYSSH</name>
<reference evidence="1 2" key="1">
    <citation type="submission" date="2018-06" db="EMBL/GenBank/DDBJ databases">
        <authorList>
            <consortium name="Pathogen Informatics"/>
            <person name="Doyle S."/>
        </authorList>
    </citation>
    <scope>NUCLEOTIDE SEQUENCE [LARGE SCALE GENOMIC DNA]</scope>
    <source>
        <strain evidence="1 2">NCTC10338</strain>
    </source>
</reference>
<accession>A0AAJ4ZXS6</accession>
<sequence>MVKYTAEDKLQAVEHYLNGKESSYDLAKSMGTIKQSLNGLNNMNTMCGNFYSAIYKLHSSV</sequence>
<dbReference type="EMBL" id="UFSZ01000001">
    <property type="protein sequence ID" value="SUV18640.1"/>
    <property type="molecule type" value="Genomic_DNA"/>
</dbReference>
<organism evidence="1 2">
    <name type="scientific">Lysinibacillus sphaericus</name>
    <name type="common">Bacillus sphaericus</name>
    <dbReference type="NCBI Taxonomy" id="1421"/>
    <lineage>
        <taxon>Bacteria</taxon>
        <taxon>Bacillati</taxon>
        <taxon>Bacillota</taxon>
        <taxon>Bacilli</taxon>
        <taxon>Bacillales</taxon>
        <taxon>Bacillaceae</taxon>
        <taxon>Lysinibacillus</taxon>
    </lineage>
</organism>
<dbReference type="AlphaFoldDB" id="A0AAJ4ZXS6"/>
<protein>
    <recommendedName>
        <fullName evidence="3">Transposase</fullName>
    </recommendedName>
</protein>
<dbReference type="Proteomes" id="UP000255295">
    <property type="component" value="Unassembled WGS sequence"/>
</dbReference>
<comment type="caution">
    <text evidence="1">The sequence shown here is derived from an EMBL/GenBank/DDBJ whole genome shotgun (WGS) entry which is preliminary data.</text>
</comment>
<evidence type="ECO:0008006" key="3">
    <source>
        <dbReference type="Google" id="ProtNLM"/>
    </source>
</evidence>